<dbReference type="GO" id="GO:0016251">
    <property type="term" value="F:RNA polymerase II general transcription initiation factor activity"/>
    <property type="evidence" value="ECO:0007669"/>
    <property type="project" value="TreeGrafter"/>
</dbReference>
<gene>
    <name evidence="9" type="ORF">B0J13DRAFT_538064</name>
</gene>
<proteinExistence type="inferred from homology"/>
<keyword evidence="6" id="KW-0175">Coiled coil</keyword>
<feature type="compositionally biased region" description="Basic and acidic residues" evidence="7">
    <location>
        <begin position="461"/>
        <end position="472"/>
    </location>
</feature>
<feature type="compositionally biased region" description="Low complexity" evidence="7">
    <location>
        <begin position="29"/>
        <end position="57"/>
    </location>
</feature>
<comment type="caution">
    <text evidence="9">The sequence shown here is derived from an EMBL/GenBank/DDBJ whole genome shotgun (WGS) entry which is preliminary data.</text>
</comment>
<comment type="similarity">
    <text evidence="2">Belongs to the TAF7 family.</text>
</comment>
<evidence type="ECO:0000256" key="1">
    <source>
        <dbReference type="ARBA" id="ARBA00004123"/>
    </source>
</evidence>
<keyword evidence="5" id="KW-0539">Nucleus</keyword>
<feature type="domain" description="TAFII55 protein conserved region" evidence="8">
    <location>
        <begin position="188"/>
        <end position="349"/>
    </location>
</feature>
<evidence type="ECO:0000256" key="4">
    <source>
        <dbReference type="ARBA" id="ARBA00023163"/>
    </source>
</evidence>
<dbReference type="InterPro" id="IPR006751">
    <property type="entry name" value="TAFII55_prot_cons_reg"/>
</dbReference>
<dbReference type="PANTHER" id="PTHR12228">
    <property type="entry name" value="TRANSCRIPTION INITIATION FACTOR TFIID 55 KD SUBUNIT-RELATED"/>
    <property type="match status" value="1"/>
</dbReference>
<dbReference type="GO" id="GO:0005669">
    <property type="term" value="C:transcription factor TFIID complex"/>
    <property type="evidence" value="ECO:0007669"/>
    <property type="project" value="InterPro"/>
</dbReference>
<dbReference type="CDD" id="cd08047">
    <property type="entry name" value="TAF7"/>
    <property type="match status" value="1"/>
</dbReference>
<evidence type="ECO:0000313" key="10">
    <source>
        <dbReference type="Proteomes" id="UP000717696"/>
    </source>
</evidence>
<feature type="region of interest" description="Disordered" evidence="7">
    <location>
        <begin position="350"/>
        <end position="376"/>
    </location>
</feature>
<evidence type="ECO:0000256" key="7">
    <source>
        <dbReference type="SAM" id="MobiDB-lite"/>
    </source>
</evidence>
<sequence length="526" mass="57867">MSAPKPGADSAPPPKPRLKINVSRSSSFVADASANVTTSANANAPPSTTTPAAPTPTESGRKVKLKITQSAPSTPAEKPPAKTKAGRQTKPTQKLVESKKRPHDDDEDEPLSASHPPARIKLKPTKSNMSKSAMVKNVMSKSNMSKSSMSKSAMTPTLVVKPKGRAPMHPPGDGYDSEASDREKDPSIEEQFVLRMMPGEHCDYVRWCMENGKIGVARSMGGADIQLKFFEEDTRRALLTVKGQRYAAVMVDLPTITEAMKTWDRKSFLKSADICQMLLVFQKVATDADAKLAPLPSMIDTHFKWPHGLTPPMHDCLNRRFAKTISRKEIEDKEAEVERLLAEDAKAGSTKWEWVDERGQDGDDEDGDEDAEGEVDDSMDYFQSQDMFGDDGDDDLEADLEAAFADDLMAETPATGLDMGTPMTTTQVNTPAVHDSIEADESEEISDDDDDDDDDDDLDDDARAQRDEEQGVKDIIADLQKQLGNKQVELGRTQNKILRTRLEAQIKQLKSEIELKKSSIGIEIDD</sequence>
<dbReference type="GO" id="GO:0051123">
    <property type="term" value="P:RNA polymerase II preinitiation complex assembly"/>
    <property type="evidence" value="ECO:0007669"/>
    <property type="project" value="TreeGrafter"/>
</dbReference>
<evidence type="ECO:0000259" key="8">
    <source>
        <dbReference type="SMART" id="SM01370"/>
    </source>
</evidence>
<feature type="compositionally biased region" description="Acidic residues" evidence="7">
    <location>
        <begin position="438"/>
        <end position="460"/>
    </location>
</feature>
<feature type="region of interest" description="Disordered" evidence="7">
    <location>
        <begin position="161"/>
        <end position="185"/>
    </location>
</feature>
<evidence type="ECO:0000256" key="6">
    <source>
        <dbReference type="SAM" id="Coils"/>
    </source>
</evidence>
<evidence type="ECO:0000256" key="2">
    <source>
        <dbReference type="ARBA" id="ARBA00009368"/>
    </source>
</evidence>
<feature type="region of interest" description="Disordered" evidence="7">
    <location>
        <begin position="415"/>
        <end position="472"/>
    </location>
</feature>
<evidence type="ECO:0000256" key="5">
    <source>
        <dbReference type="ARBA" id="ARBA00023242"/>
    </source>
</evidence>
<dbReference type="SMART" id="SM01370">
    <property type="entry name" value="TAFII55_N"/>
    <property type="match status" value="1"/>
</dbReference>
<feature type="coiled-coil region" evidence="6">
    <location>
        <begin position="476"/>
        <end position="519"/>
    </location>
</feature>
<dbReference type="PANTHER" id="PTHR12228:SF0">
    <property type="entry name" value="TATA-BOX BINDING PROTEIN ASSOCIATED FACTOR 7"/>
    <property type="match status" value="1"/>
</dbReference>
<dbReference type="EMBL" id="JAGMUU010000001">
    <property type="protein sequence ID" value="KAH7163205.1"/>
    <property type="molecule type" value="Genomic_DNA"/>
</dbReference>
<keyword evidence="3" id="KW-0805">Transcription regulation</keyword>
<accession>A0A9P9FLH0</accession>
<keyword evidence="10" id="KW-1185">Reference proteome</keyword>
<feature type="compositionally biased region" description="Acidic residues" evidence="7">
    <location>
        <begin position="362"/>
        <end position="376"/>
    </location>
</feature>
<evidence type="ECO:0000256" key="3">
    <source>
        <dbReference type="ARBA" id="ARBA00023015"/>
    </source>
</evidence>
<dbReference type="InterPro" id="IPR037817">
    <property type="entry name" value="TAF7"/>
</dbReference>
<name>A0A9P9FLH0_9HYPO</name>
<keyword evidence="4" id="KW-0804">Transcription</keyword>
<comment type="subcellular location">
    <subcellularLocation>
        <location evidence="1">Nucleus</location>
    </subcellularLocation>
</comment>
<organism evidence="9 10">
    <name type="scientific">Dactylonectria estremocensis</name>
    <dbReference type="NCBI Taxonomy" id="1079267"/>
    <lineage>
        <taxon>Eukaryota</taxon>
        <taxon>Fungi</taxon>
        <taxon>Dikarya</taxon>
        <taxon>Ascomycota</taxon>
        <taxon>Pezizomycotina</taxon>
        <taxon>Sordariomycetes</taxon>
        <taxon>Hypocreomycetidae</taxon>
        <taxon>Hypocreales</taxon>
        <taxon>Nectriaceae</taxon>
        <taxon>Dactylonectria</taxon>
    </lineage>
</organism>
<evidence type="ECO:0000313" key="9">
    <source>
        <dbReference type="EMBL" id="KAH7163205.1"/>
    </source>
</evidence>
<dbReference type="OrthoDB" id="153872at2759"/>
<feature type="region of interest" description="Disordered" evidence="7">
    <location>
        <begin position="1"/>
        <end position="131"/>
    </location>
</feature>
<dbReference type="Pfam" id="PF04658">
    <property type="entry name" value="TAFII55_N"/>
    <property type="match status" value="1"/>
</dbReference>
<dbReference type="AlphaFoldDB" id="A0A9P9FLH0"/>
<reference evidence="9" key="1">
    <citation type="journal article" date="2021" name="Nat. Commun.">
        <title>Genetic determinants of endophytism in the Arabidopsis root mycobiome.</title>
        <authorList>
            <person name="Mesny F."/>
            <person name="Miyauchi S."/>
            <person name="Thiergart T."/>
            <person name="Pickel B."/>
            <person name="Atanasova L."/>
            <person name="Karlsson M."/>
            <person name="Huettel B."/>
            <person name="Barry K.W."/>
            <person name="Haridas S."/>
            <person name="Chen C."/>
            <person name="Bauer D."/>
            <person name="Andreopoulos W."/>
            <person name="Pangilinan J."/>
            <person name="LaButti K."/>
            <person name="Riley R."/>
            <person name="Lipzen A."/>
            <person name="Clum A."/>
            <person name="Drula E."/>
            <person name="Henrissat B."/>
            <person name="Kohler A."/>
            <person name="Grigoriev I.V."/>
            <person name="Martin F.M."/>
            <person name="Hacquard S."/>
        </authorList>
    </citation>
    <scope>NUCLEOTIDE SEQUENCE</scope>
    <source>
        <strain evidence="9">MPI-CAGE-AT-0021</strain>
    </source>
</reference>
<protein>
    <submittedName>
        <fullName evidence="9">TAFII55 protein conserved region-domain-containing protein</fullName>
    </submittedName>
</protein>
<dbReference type="Proteomes" id="UP000717696">
    <property type="component" value="Unassembled WGS sequence"/>
</dbReference>